<dbReference type="InterPro" id="IPR030923">
    <property type="entry name" value="LptG"/>
</dbReference>
<evidence type="ECO:0008006" key="8">
    <source>
        <dbReference type="Google" id="ProtNLM"/>
    </source>
</evidence>
<dbReference type="GO" id="GO:0055085">
    <property type="term" value="P:transmembrane transport"/>
    <property type="evidence" value="ECO:0007669"/>
    <property type="project" value="InterPro"/>
</dbReference>
<dbReference type="PANTHER" id="PTHR33529:SF2">
    <property type="entry name" value="LIPOPOLYSACCHARIDE EXPORT SYSTEM PERMEASE PROTEIN LPTG"/>
    <property type="match status" value="1"/>
</dbReference>
<feature type="transmembrane region" description="Helical" evidence="6">
    <location>
        <begin position="12"/>
        <end position="33"/>
    </location>
</feature>
<evidence type="ECO:0000256" key="2">
    <source>
        <dbReference type="ARBA" id="ARBA00022475"/>
    </source>
</evidence>
<dbReference type="GO" id="GO:0015920">
    <property type="term" value="P:lipopolysaccharide transport"/>
    <property type="evidence" value="ECO:0007669"/>
    <property type="project" value="TreeGrafter"/>
</dbReference>
<dbReference type="NCBIfam" id="TIGR04408">
    <property type="entry name" value="LptG_lptG"/>
    <property type="match status" value="1"/>
</dbReference>
<feature type="transmembrane region" description="Helical" evidence="6">
    <location>
        <begin position="273"/>
        <end position="293"/>
    </location>
</feature>
<keyword evidence="5 6" id="KW-0472">Membrane</keyword>
<evidence type="ECO:0000256" key="3">
    <source>
        <dbReference type="ARBA" id="ARBA00022692"/>
    </source>
</evidence>
<reference evidence="7" key="1">
    <citation type="submission" date="2018-06" db="EMBL/GenBank/DDBJ databases">
        <authorList>
            <person name="Zhirakovskaya E."/>
        </authorList>
    </citation>
    <scope>NUCLEOTIDE SEQUENCE</scope>
</reference>
<dbReference type="EMBL" id="UOFM01000210">
    <property type="protein sequence ID" value="VAW77129.1"/>
    <property type="molecule type" value="Genomic_DNA"/>
</dbReference>
<comment type="subcellular location">
    <subcellularLocation>
        <location evidence="1">Cell membrane</location>
        <topology evidence="1">Multi-pass membrane protein</topology>
    </subcellularLocation>
</comment>
<feature type="transmembrane region" description="Helical" evidence="6">
    <location>
        <begin position="60"/>
        <end position="77"/>
    </location>
</feature>
<dbReference type="InterPro" id="IPR005495">
    <property type="entry name" value="LptG/LptF_permease"/>
</dbReference>
<keyword evidence="3 6" id="KW-0812">Transmembrane</keyword>
<dbReference type="GO" id="GO:0043190">
    <property type="term" value="C:ATP-binding cassette (ABC) transporter complex"/>
    <property type="evidence" value="ECO:0007669"/>
    <property type="project" value="InterPro"/>
</dbReference>
<evidence type="ECO:0000256" key="6">
    <source>
        <dbReference type="SAM" id="Phobius"/>
    </source>
</evidence>
<dbReference type="Pfam" id="PF03739">
    <property type="entry name" value="LptF_LptG"/>
    <property type="match status" value="1"/>
</dbReference>
<name>A0A3B0YS37_9ZZZZ</name>
<sequence length="356" mass="39776">MSRIDRYIAWQLLKDWVLVWVVMSAIFGLVAMVEEVERIQHNYQMADVVQYVLYTLPQRSMDLIPVIVLLGTILALARLNKNSEIIAMRAAGMPLAYFLRAVSIPALLLVLLLYGVSEYVSAPLYQKAETQKSLARTGRTNLLRGKGLWSVDDLRFFNVRTLRHGKIPSDIYLFQFSPDGRLQNFIYAESAKPADDRKWKLLDVTQKTLENGKLKTTFRKQLAMGPFWSPEELPVLPLPITGMTLTGLYDYAEYLHSTGQNWQRARQLFWQKIALPLTAGAMILLATPIGASLQSQRSTAFGRNLAIGAGVGIGFFLLTQIINTSSALIGLPPAVAAFTPAALVLAATGWLFARMR</sequence>
<gene>
    <name evidence="7" type="ORF">MNBD_GAMMA14-2053</name>
</gene>
<evidence type="ECO:0000256" key="5">
    <source>
        <dbReference type="ARBA" id="ARBA00023136"/>
    </source>
</evidence>
<proteinExistence type="predicted"/>
<keyword evidence="2" id="KW-1003">Cell membrane</keyword>
<feature type="transmembrane region" description="Helical" evidence="6">
    <location>
        <begin position="97"/>
        <end position="116"/>
    </location>
</feature>
<organism evidence="7">
    <name type="scientific">hydrothermal vent metagenome</name>
    <dbReference type="NCBI Taxonomy" id="652676"/>
    <lineage>
        <taxon>unclassified sequences</taxon>
        <taxon>metagenomes</taxon>
        <taxon>ecological metagenomes</taxon>
    </lineage>
</organism>
<evidence type="ECO:0000256" key="4">
    <source>
        <dbReference type="ARBA" id="ARBA00022989"/>
    </source>
</evidence>
<feature type="transmembrane region" description="Helical" evidence="6">
    <location>
        <begin position="305"/>
        <end position="322"/>
    </location>
</feature>
<keyword evidence="4 6" id="KW-1133">Transmembrane helix</keyword>
<evidence type="ECO:0000313" key="7">
    <source>
        <dbReference type="EMBL" id="VAW77129.1"/>
    </source>
</evidence>
<accession>A0A3B0YS37</accession>
<dbReference type="AlphaFoldDB" id="A0A3B0YS37"/>
<dbReference type="PANTHER" id="PTHR33529">
    <property type="entry name" value="SLR0882 PROTEIN-RELATED"/>
    <property type="match status" value="1"/>
</dbReference>
<evidence type="ECO:0000256" key="1">
    <source>
        <dbReference type="ARBA" id="ARBA00004651"/>
    </source>
</evidence>
<feature type="transmembrane region" description="Helical" evidence="6">
    <location>
        <begin position="334"/>
        <end position="353"/>
    </location>
</feature>
<protein>
    <recommendedName>
        <fullName evidence="8">Lipopolysaccharide export system permease protein LptG</fullName>
    </recommendedName>
</protein>